<keyword evidence="5 10" id="KW-0169">Cobalamin biosynthesis</keyword>
<reference evidence="12" key="1">
    <citation type="submission" date="2017-04" db="EMBL/GenBank/DDBJ databases">
        <authorList>
            <person name="Varghese N."/>
            <person name="Submissions S."/>
        </authorList>
    </citation>
    <scope>NUCLEOTIDE SEQUENCE [LARGE SCALE GENOMIC DNA]</scope>
    <source>
        <strain evidence="12">DSM 22618</strain>
    </source>
</reference>
<evidence type="ECO:0000256" key="6">
    <source>
        <dbReference type="ARBA" id="ARBA00022676"/>
    </source>
</evidence>
<evidence type="ECO:0000256" key="10">
    <source>
        <dbReference type="HAMAP-Rule" id="MF_00230"/>
    </source>
</evidence>
<evidence type="ECO:0000313" key="11">
    <source>
        <dbReference type="EMBL" id="SMF35847.1"/>
    </source>
</evidence>
<gene>
    <name evidence="10" type="primary">cobT</name>
    <name evidence="11" type="ORF">SAMN02745746_02760</name>
</gene>
<keyword evidence="6 10" id="KW-0328">Glycosyltransferase</keyword>
<dbReference type="PANTHER" id="PTHR43463">
    <property type="entry name" value="NICOTINATE-NUCLEOTIDE--DIMETHYLBENZIMIDAZOLE PHOSPHORIBOSYLTRANSFERASE"/>
    <property type="match status" value="1"/>
</dbReference>
<organism evidence="11 12">
    <name type="scientific">Pseudogulbenkiania subflava DSM 22618</name>
    <dbReference type="NCBI Taxonomy" id="1123014"/>
    <lineage>
        <taxon>Bacteria</taxon>
        <taxon>Pseudomonadati</taxon>
        <taxon>Pseudomonadota</taxon>
        <taxon>Betaproteobacteria</taxon>
        <taxon>Neisseriales</taxon>
        <taxon>Chromobacteriaceae</taxon>
        <taxon>Pseudogulbenkiania</taxon>
    </lineage>
</organism>
<evidence type="ECO:0000313" key="12">
    <source>
        <dbReference type="Proteomes" id="UP000192920"/>
    </source>
</evidence>
<evidence type="ECO:0000256" key="1">
    <source>
        <dbReference type="ARBA" id="ARBA00005049"/>
    </source>
</evidence>
<comment type="function">
    <text evidence="10">Catalyzes the synthesis of alpha-ribazole-5'-phosphate from nicotinate mononucleotide (NAMN) and 5,6-dimethylbenzimidazole (DMB).</text>
</comment>
<evidence type="ECO:0000256" key="7">
    <source>
        <dbReference type="ARBA" id="ARBA00022679"/>
    </source>
</evidence>
<protein>
    <recommendedName>
        <fullName evidence="4 10">Nicotinate-nucleotide--dimethylbenzimidazole phosphoribosyltransferase</fullName>
        <shortName evidence="10">NN:DBI PRT</shortName>
        <ecNumber evidence="3 10">2.4.2.21</ecNumber>
    </recommendedName>
    <alternativeName>
        <fullName evidence="8 10">N(1)-alpha-phosphoribosyltransferase</fullName>
    </alternativeName>
</protein>
<dbReference type="EC" id="2.4.2.21" evidence="3 10"/>
<evidence type="ECO:0000256" key="8">
    <source>
        <dbReference type="ARBA" id="ARBA00030686"/>
    </source>
</evidence>
<keyword evidence="7 10" id="KW-0808">Transferase</keyword>
<dbReference type="NCBIfam" id="NF000996">
    <property type="entry name" value="PRK00105.1"/>
    <property type="match status" value="1"/>
</dbReference>
<accession>A0A1Y6BZ69</accession>
<dbReference type="InterPro" id="IPR017846">
    <property type="entry name" value="Nict_dMeBzImd_PRibTrfase_bact"/>
</dbReference>
<dbReference type="AlphaFoldDB" id="A0A1Y6BZ69"/>
<dbReference type="Proteomes" id="UP000192920">
    <property type="component" value="Unassembled WGS sequence"/>
</dbReference>
<dbReference type="Gene3D" id="1.10.1610.10">
    <property type="match status" value="1"/>
</dbReference>
<name>A0A1Y6BZ69_9NEIS</name>
<evidence type="ECO:0000256" key="5">
    <source>
        <dbReference type="ARBA" id="ARBA00022573"/>
    </source>
</evidence>
<dbReference type="UniPathway" id="UPA00061">
    <property type="reaction ID" value="UER00516"/>
</dbReference>
<dbReference type="InterPro" id="IPR023195">
    <property type="entry name" value="Nict_dMeBzImd_PRibTrfase_N"/>
</dbReference>
<dbReference type="STRING" id="1123014.SAMN02745746_02760"/>
<evidence type="ECO:0000256" key="9">
    <source>
        <dbReference type="ARBA" id="ARBA00047340"/>
    </source>
</evidence>
<keyword evidence="12" id="KW-1185">Reference proteome</keyword>
<proteinExistence type="inferred from homology"/>
<dbReference type="GO" id="GO:0009236">
    <property type="term" value="P:cobalamin biosynthetic process"/>
    <property type="evidence" value="ECO:0007669"/>
    <property type="project" value="UniProtKB-UniRule"/>
</dbReference>
<dbReference type="Pfam" id="PF02277">
    <property type="entry name" value="DBI_PRT"/>
    <property type="match status" value="1"/>
</dbReference>
<evidence type="ECO:0000256" key="2">
    <source>
        <dbReference type="ARBA" id="ARBA00007110"/>
    </source>
</evidence>
<comment type="pathway">
    <text evidence="1 10">Nucleoside biosynthesis; alpha-ribazole biosynthesis; alpha-ribazole from 5,6-dimethylbenzimidazole: step 1/2.</text>
</comment>
<dbReference type="FunFam" id="3.40.50.10210:FF:000001">
    <property type="entry name" value="Nicotinate-nucleotide--dimethylbenzimidazole phosphoribosyltransferase"/>
    <property type="match status" value="1"/>
</dbReference>
<dbReference type="RefSeq" id="WP_085276902.1">
    <property type="nucleotide sequence ID" value="NZ_FXAG01000015.1"/>
</dbReference>
<dbReference type="Gene3D" id="3.40.50.10210">
    <property type="match status" value="1"/>
</dbReference>
<comment type="catalytic activity">
    <reaction evidence="9 10">
        <text>5,6-dimethylbenzimidazole + nicotinate beta-D-ribonucleotide = alpha-ribazole 5'-phosphate + nicotinate + H(+)</text>
        <dbReference type="Rhea" id="RHEA:11196"/>
        <dbReference type="ChEBI" id="CHEBI:15378"/>
        <dbReference type="ChEBI" id="CHEBI:15890"/>
        <dbReference type="ChEBI" id="CHEBI:32544"/>
        <dbReference type="ChEBI" id="CHEBI:57502"/>
        <dbReference type="ChEBI" id="CHEBI:57918"/>
        <dbReference type="EC" id="2.4.2.21"/>
    </reaction>
</comment>
<dbReference type="SUPFAM" id="SSF52733">
    <property type="entry name" value="Nicotinate mononucleotide:5,6-dimethylbenzimidazole phosphoribosyltransferase (CobT)"/>
    <property type="match status" value="1"/>
</dbReference>
<feature type="active site" description="Proton acceptor" evidence="10">
    <location>
        <position position="314"/>
    </location>
</feature>
<dbReference type="NCBIfam" id="TIGR03160">
    <property type="entry name" value="cobT_DBIPRT"/>
    <property type="match status" value="1"/>
</dbReference>
<dbReference type="CDD" id="cd02439">
    <property type="entry name" value="DMB-PRT_CobT"/>
    <property type="match status" value="1"/>
</dbReference>
<dbReference type="EMBL" id="FXAG01000015">
    <property type="protein sequence ID" value="SMF35847.1"/>
    <property type="molecule type" value="Genomic_DNA"/>
</dbReference>
<dbReference type="InterPro" id="IPR003200">
    <property type="entry name" value="Nict_dMeBzImd_PRibTrfase"/>
</dbReference>
<dbReference type="HAMAP" id="MF_00230">
    <property type="entry name" value="CobT"/>
    <property type="match status" value="1"/>
</dbReference>
<dbReference type="InterPro" id="IPR036087">
    <property type="entry name" value="Nict_dMeBzImd_PRibTrfase_sf"/>
</dbReference>
<comment type="similarity">
    <text evidence="2 10">Belongs to the CobT family.</text>
</comment>
<dbReference type="PANTHER" id="PTHR43463:SF1">
    <property type="entry name" value="NICOTINATE-NUCLEOTIDE--DIMETHYLBENZIMIDAZOLE PHOSPHORIBOSYLTRANSFERASE"/>
    <property type="match status" value="1"/>
</dbReference>
<dbReference type="GO" id="GO:0008939">
    <property type="term" value="F:nicotinate-nucleotide-dimethylbenzimidazole phosphoribosyltransferase activity"/>
    <property type="evidence" value="ECO:0007669"/>
    <property type="project" value="UniProtKB-UniRule"/>
</dbReference>
<evidence type="ECO:0000256" key="3">
    <source>
        <dbReference type="ARBA" id="ARBA00011991"/>
    </source>
</evidence>
<sequence>MTTFLSPIAAPDAASAALARARQDTLTKPAGSLGQLEALACRFAGWQGKVQPAPLQPAITLFAADHGVTDEGVSAFPQAVTAEMVKNFAAGGAAICVLARQHGARLEVVDAGVAGDLTGLPIVHAKVRRASANLRREAALSLAEAEAALAVGRDAARRAVEAGANLLVAGDMGIGNTTPSAALICRLSGAAPDIVVGRGTGVDDAGLALKRRVVEDALARLAGRELAALEVLAELGGLEIAAIAGFYLEGAALGVPSLVDGFITSAAALVAKALQPAVADWLIASHRSQETGHGIALETLGLTPLVELGLRLGEGSGAALCLPLLQSAILLHNEMATFAEAGVSEKAE</sequence>
<evidence type="ECO:0000256" key="4">
    <source>
        <dbReference type="ARBA" id="ARBA00015486"/>
    </source>
</evidence>